<accession>A0A5E7EVW0</accession>
<evidence type="ECO:0000313" key="1">
    <source>
        <dbReference type="EMBL" id="VVO31291.1"/>
    </source>
</evidence>
<organism evidence="1 2">
    <name type="scientific">Pseudomonas fluorescens</name>
    <dbReference type="NCBI Taxonomy" id="294"/>
    <lineage>
        <taxon>Bacteria</taxon>
        <taxon>Pseudomonadati</taxon>
        <taxon>Pseudomonadota</taxon>
        <taxon>Gammaproteobacteria</taxon>
        <taxon>Pseudomonadales</taxon>
        <taxon>Pseudomonadaceae</taxon>
        <taxon>Pseudomonas</taxon>
    </lineage>
</organism>
<proteinExistence type="predicted"/>
<dbReference type="EMBL" id="CABVHQ010000071">
    <property type="protein sequence ID" value="VVO31291.1"/>
    <property type="molecule type" value="Genomic_DNA"/>
</dbReference>
<gene>
    <name evidence="1" type="ORF">PS691_04964</name>
</gene>
<dbReference type="Proteomes" id="UP000337909">
    <property type="component" value="Unassembled WGS sequence"/>
</dbReference>
<evidence type="ECO:0000313" key="2">
    <source>
        <dbReference type="Proteomes" id="UP000337909"/>
    </source>
</evidence>
<protein>
    <submittedName>
        <fullName evidence="1">Uncharacterized protein</fullName>
    </submittedName>
</protein>
<sequence length="78" mass="8974">MHSNIERPYPVDYLHPNGDIAKIDFIWGDPDSMSPVGITIWIKEEHGYAKLGEEIGEWPTFGDAMRRGTDLAFRWLGR</sequence>
<dbReference type="RefSeq" id="WP_191624407.1">
    <property type="nucleotide sequence ID" value="NZ_CABVHQ010000071.1"/>
</dbReference>
<name>A0A5E7EVW0_PSEFL</name>
<reference evidence="1 2" key="1">
    <citation type="submission" date="2019-09" db="EMBL/GenBank/DDBJ databases">
        <authorList>
            <person name="Chandra G."/>
            <person name="Truman W A."/>
        </authorList>
    </citation>
    <scope>NUCLEOTIDE SEQUENCE [LARGE SCALE GENOMIC DNA]</scope>
    <source>
        <strain evidence="1">PS691</strain>
    </source>
</reference>
<dbReference type="AlphaFoldDB" id="A0A5E7EVW0"/>